<evidence type="ECO:0000259" key="18">
    <source>
        <dbReference type="Pfam" id="PF08543"/>
    </source>
</evidence>
<dbReference type="InterPro" id="IPR004305">
    <property type="entry name" value="Thiaminase-2/PQQC"/>
</dbReference>
<dbReference type="NCBIfam" id="TIGR00693">
    <property type="entry name" value="thiE"/>
    <property type="match status" value="1"/>
</dbReference>
<dbReference type="GO" id="GO:0004789">
    <property type="term" value="F:thiamine-phosphate diphosphorylase activity"/>
    <property type="evidence" value="ECO:0007669"/>
    <property type="project" value="UniProtKB-EC"/>
</dbReference>
<evidence type="ECO:0000259" key="16">
    <source>
        <dbReference type="Pfam" id="PF02581"/>
    </source>
</evidence>
<comment type="pathway">
    <text evidence="2">Cofactor biosynthesis; thiamine diphosphate biosynthesis; thiamine phosphate from 4-amino-2-methyl-5-diphosphomethylpyrimidine and 4-methyl-5-(2-phosphoethyl)-thiazole: step 1/1.</text>
</comment>
<evidence type="ECO:0000313" key="20">
    <source>
        <dbReference type="Proteomes" id="UP001438707"/>
    </source>
</evidence>
<evidence type="ECO:0000256" key="11">
    <source>
        <dbReference type="ARBA" id="ARBA00023268"/>
    </source>
</evidence>
<evidence type="ECO:0000256" key="9">
    <source>
        <dbReference type="ARBA" id="ARBA00022842"/>
    </source>
</evidence>
<evidence type="ECO:0000256" key="1">
    <source>
        <dbReference type="ARBA" id="ARBA00001946"/>
    </source>
</evidence>
<dbReference type="GO" id="GO:0005829">
    <property type="term" value="C:cytosol"/>
    <property type="evidence" value="ECO:0007669"/>
    <property type="project" value="TreeGrafter"/>
</dbReference>
<dbReference type="InterPro" id="IPR023214">
    <property type="entry name" value="HAD_sf"/>
</dbReference>
<evidence type="ECO:0000256" key="10">
    <source>
        <dbReference type="ARBA" id="ARBA00022977"/>
    </source>
</evidence>
<dbReference type="Pfam" id="PF02581">
    <property type="entry name" value="TMP-TENI"/>
    <property type="match status" value="1"/>
</dbReference>
<keyword evidence="4" id="KW-0808">Transferase</keyword>
<dbReference type="PANTHER" id="PTHR20858:SF17">
    <property type="entry name" value="HYDROXYMETHYLPYRIMIDINE_PHOSPHOMETHYLPYRIMIDINE KINASE THI20-RELATED"/>
    <property type="match status" value="1"/>
</dbReference>
<dbReference type="InterPro" id="IPR034291">
    <property type="entry name" value="TMP_synthase"/>
</dbReference>
<dbReference type="EC" id="2.5.1.3" evidence="3"/>
<comment type="catalytic activity">
    <reaction evidence="13">
        <text>2-(2-carboxy-4-methylthiazol-5-yl)ethyl phosphate + 4-amino-2-methyl-5-(diphosphooxymethyl)pyrimidine + 2 H(+) = thiamine phosphate + CO2 + diphosphate</text>
        <dbReference type="Rhea" id="RHEA:47848"/>
        <dbReference type="ChEBI" id="CHEBI:15378"/>
        <dbReference type="ChEBI" id="CHEBI:16526"/>
        <dbReference type="ChEBI" id="CHEBI:33019"/>
        <dbReference type="ChEBI" id="CHEBI:37575"/>
        <dbReference type="ChEBI" id="CHEBI:57841"/>
        <dbReference type="ChEBI" id="CHEBI:62890"/>
        <dbReference type="EC" id="2.5.1.3"/>
    </reaction>
</comment>
<evidence type="ECO:0000256" key="5">
    <source>
        <dbReference type="ARBA" id="ARBA00022723"/>
    </source>
</evidence>
<dbReference type="InterPro" id="IPR013785">
    <property type="entry name" value="Aldolase_TIM"/>
</dbReference>
<dbReference type="GO" id="GO:0008902">
    <property type="term" value="F:hydroxymethylpyrimidine kinase activity"/>
    <property type="evidence" value="ECO:0007669"/>
    <property type="project" value="TreeGrafter"/>
</dbReference>
<evidence type="ECO:0000256" key="4">
    <source>
        <dbReference type="ARBA" id="ARBA00022679"/>
    </source>
</evidence>
<evidence type="ECO:0000256" key="8">
    <source>
        <dbReference type="ARBA" id="ARBA00022840"/>
    </source>
</evidence>
<dbReference type="Gene3D" id="3.20.20.70">
    <property type="entry name" value="Aldolase class I"/>
    <property type="match status" value="1"/>
</dbReference>
<gene>
    <name evidence="19" type="ORF">WJX74_010080</name>
</gene>
<keyword evidence="20" id="KW-1185">Reference proteome</keyword>
<dbReference type="PANTHER" id="PTHR20858">
    <property type="entry name" value="PHOSPHOMETHYLPYRIMIDINE KINASE"/>
    <property type="match status" value="1"/>
</dbReference>
<feature type="domain" description="Pyridoxamine kinase/Phosphomethylpyrimidine kinase" evidence="18">
    <location>
        <begin position="554"/>
        <end position="813"/>
    </location>
</feature>
<dbReference type="HAMAP" id="MF_00097">
    <property type="entry name" value="TMP_synthase"/>
    <property type="match status" value="1"/>
</dbReference>
<dbReference type="InterPro" id="IPR013749">
    <property type="entry name" value="PM/HMP-P_kinase-1"/>
</dbReference>
<comment type="caution">
    <text evidence="19">The sequence shown here is derived from an EMBL/GenBank/DDBJ whole genome shotgun (WGS) entry which is preliminary data.</text>
</comment>
<proteinExistence type="inferred from homology"/>
<comment type="cofactor">
    <cofactor evidence="1">
        <name>Mg(2+)</name>
        <dbReference type="ChEBI" id="CHEBI:18420"/>
    </cofactor>
</comment>
<sequence>MEGGPETGGVSECLWREGSNDAYASLHHPFVQALAQNKLPKATFEYFLGQDSTYLRAFAKAYGLLLAQPELDAEAVSCVRDLLQGVHNELAHLSDLAKGWETNPNQEPNEACRAYTNFLLDTAVHEDAACILAAMMPCMRLYSFLGCQLAAAYPRSHSDWVRIYAGPAFNALPRRQEQLLDRLGPAAPFGKLRRLYKTALRLEVAFFEAQHVSAATTRIGMLVTDFDDTCTASDTIATILQTATDAKVKAAEASGRGAGQVVRTSMQQLQEQLVAGYIQQRDALISSVIPEDVPPREEFDMRWVAEFVDKLSAFDCEMNVPVIESEILEGMAQGDLTQAGEKVALQPGCLQTLMHAKRRGLPVHVISVNWSEELVRAALSLPPTTASASRDAESEVTLGAGEISVHANELAYSGDTSTGGILRRVQSGADKSRVLDDLLLSKAIEDGTQGLTVYIGDSASDISPLLAADIGIIIGQNKLLRRVAVAAGITIKPLAAAPRQERSKEGTLYSAACWQEIEAFLFGPEDAPLVAAPGASPAHSSIKVPRVLTIAGSDSGGGAGIQADLKTYLACGVFGASAVTALTSQNTHGVHGVRPVAADFLEQQIDDVLSDIGADVVKTGMLPSGEAVEVVAKQVQAHNVRALVVDPVLVSTSGHSLAERNVGAALIKHLFPLATVITPNVPEASGLLGGKKVDSLETMKEAATELHRMGPQFVLVKGGHLIDEAKSEDVTSSGFWDTGRKAAVDVLYDGKEIEVIELEKVRTNNTHGTGCTLASAIAAYLAKGLAPSLAIRQAKAYLTQALAASADLAIGSGVQQPMNHGYAMNDWGHGWLQSSARARGIGPAMDLRVYGVTDPSCNAKQGRSNAEAVRAAIAGGMTLVQLREKDADGGDFCREARAVLQVARPKGVPVLINDRLDVALITGADGVHVGQDDLPAASVRRMLTPGMMLGVSVKTVKQAQQAQADGADYLGAGAVFSTPTKDSSVIGLEGLRAICAAVTIPVVAIGGIKAENVQQCIEAGAAGAAVVSGIFGMSDPAAASSELRRQVDSGLARRGATGNEP</sequence>
<evidence type="ECO:0000313" key="19">
    <source>
        <dbReference type="EMBL" id="KAK9833928.1"/>
    </source>
</evidence>
<keyword evidence="5" id="KW-0479">Metal-binding</keyword>
<evidence type="ECO:0000256" key="7">
    <source>
        <dbReference type="ARBA" id="ARBA00022777"/>
    </source>
</evidence>
<keyword evidence="7" id="KW-0418">Kinase</keyword>
<keyword evidence="8" id="KW-0067">ATP-binding</keyword>
<dbReference type="CDD" id="cd01169">
    <property type="entry name" value="HMPP_kinase"/>
    <property type="match status" value="1"/>
</dbReference>
<dbReference type="InterPro" id="IPR016084">
    <property type="entry name" value="Haem_Oase-like_multi-hlx"/>
</dbReference>
<dbReference type="FunFam" id="3.20.20.70:FF:000096">
    <property type="entry name" value="Thiamine-phosphate synthase"/>
    <property type="match status" value="1"/>
</dbReference>
<dbReference type="NCBIfam" id="TIGR00097">
    <property type="entry name" value="HMP-P_kinase"/>
    <property type="match status" value="1"/>
</dbReference>
<evidence type="ECO:0000256" key="3">
    <source>
        <dbReference type="ARBA" id="ARBA00012830"/>
    </source>
</evidence>
<dbReference type="GO" id="GO:0008972">
    <property type="term" value="F:phosphomethylpyrimidine kinase activity"/>
    <property type="evidence" value="ECO:0007669"/>
    <property type="project" value="InterPro"/>
</dbReference>
<dbReference type="Gene3D" id="3.40.50.1000">
    <property type="entry name" value="HAD superfamily/HAD-like"/>
    <property type="match status" value="1"/>
</dbReference>
<dbReference type="InterPro" id="IPR029056">
    <property type="entry name" value="Ribokinase-like"/>
</dbReference>
<keyword evidence="10" id="KW-0784">Thiamine biosynthesis</keyword>
<evidence type="ECO:0000256" key="15">
    <source>
        <dbReference type="SAM" id="MobiDB-lite"/>
    </source>
</evidence>
<dbReference type="InterPro" id="IPR036206">
    <property type="entry name" value="ThiamineP_synth_sf"/>
</dbReference>
<dbReference type="GO" id="GO:0046872">
    <property type="term" value="F:metal ion binding"/>
    <property type="evidence" value="ECO:0007669"/>
    <property type="project" value="UniProtKB-KW"/>
</dbReference>
<dbReference type="CDD" id="cd00564">
    <property type="entry name" value="TMP_TenI"/>
    <property type="match status" value="1"/>
</dbReference>
<evidence type="ECO:0000256" key="12">
    <source>
        <dbReference type="ARBA" id="ARBA00047334"/>
    </source>
</evidence>
<evidence type="ECO:0000256" key="6">
    <source>
        <dbReference type="ARBA" id="ARBA00022741"/>
    </source>
</evidence>
<dbReference type="FunFam" id="3.40.1190.20:FF:000003">
    <property type="entry name" value="Phosphomethylpyrimidine kinase ThiD"/>
    <property type="match status" value="1"/>
</dbReference>
<evidence type="ECO:0000256" key="2">
    <source>
        <dbReference type="ARBA" id="ARBA00005165"/>
    </source>
</evidence>
<dbReference type="SUPFAM" id="SSF51391">
    <property type="entry name" value="Thiamin phosphate synthase"/>
    <property type="match status" value="1"/>
</dbReference>
<dbReference type="InterPro" id="IPR036412">
    <property type="entry name" value="HAD-like_sf"/>
</dbReference>
<keyword evidence="6" id="KW-0547">Nucleotide-binding</keyword>
<dbReference type="SUPFAM" id="SSF48613">
    <property type="entry name" value="Heme oxygenase-like"/>
    <property type="match status" value="1"/>
</dbReference>
<dbReference type="Pfam" id="PF08543">
    <property type="entry name" value="Phos_pyr_kin"/>
    <property type="match status" value="1"/>
</dbReference>
<organism evidence="19 20">
    <name type="scientific">Apatococcus lobatus</name>
    <dbReference type="NCBI Taxonomy" id="904363"/>
    <lineage>
        <taxon>Eukaryota</taxon>
        <taxon>Viridiplantae</taxon>
        <taxon>Chlorophyta</taxon>
        <taxon>core chlorophytes</taxon>
        <taxon>Trebouxiophyceae</taxon>
        <taxon>Chlorellales</taxon>
        <taxon>Chlorellaceae</taxon>
        <taxon>Apatococcus</taxon>
    </lineage>
</organism>
<dbReference type="Gene3D" id="3.40.1190.20">
    <property type="match status" value="1"/>
</dbReference>
<accession>A0AAW1RJQ9</accession>
<name>A0AAW1RJQ9_9CHLO</name>
<feature type="domain" description="Thiaminase-2/PQQC" evidence="17">
    <location>
        <begin position="25"/>
        <end position="209"/>
    </location>
</feature>
<dbReference type="InterPro" id="IPR004399">
    <property type="entry name" value="HMP/HMP-P_kinase_dom"/>
</dbReference>
<dbReference type="Pfam" id="PF03070">
    <property type="entry name" value="TENA_THI-4"/>
    <property type="match status" value="1"/>
</dbReference>
<keyword evidence="11" id="KW-0511">Multifunctional enzyme</keyword>
<protein>
    <recommendedName>
        <fullName evidence="3">thiamine phosphate synthase</fullName>
        <ecNumber evidence="3">2.5.1.3</ecNumber>
    </recommendedName>
</protein>
<reference evidence="19 20" key="1">
    <citation type="journal article" date="2024" name="Nat. Commun.">
        <title>Phylogenomics reveals the evolutionary origins of lichenization in chlorophyte algae.</title>
        <authorList>
            <person name="Puginier C."/>
            <person name="Libourel C."/>
            <person name="Otte J."/>
            <person name="Skaloud P."/>
            <person name="Haon M."/>
            <person name="Grisel S."/>
            <person name="Petersen M."/>
            <person name="Berrin J.G."/>
            <person name="Delaux P.M."/>
            <person name="Dal Grande F."/>
            <person name="Keller J."/>
        </authorList>
    </citation>
    <scope>NUCLEOTIDE SEQUENCE [LARGE SCALE GENOMIC DNA]</scope>
    <source>
        <strain evidence="19 20">SAG 2145</strain>
    </source>
</reference>
<comment type="catalytic activity">
    <reaction evidence="14">
        <text>2-[(2R,5Z)-2-carboxy-4-methylthiazol-5(2H)-ylidene]ethyl phosphate + 4-amino-2-methyl-5-(diphosphooxymethyl)pyrimidine + 2 H(+) = thiamine phosphate + CO2 + diphosphate</text>
        <dbReference type="Rhea" id="RHEA:47844"/>
        <dbReference type="ChEBI" id="CHEBI:15378"/>
        <dbReference type="ChEBI" id="CHEBI:16526"/>
        <dbReference type="ChEBI" id="CHEBI:33019"/>
        <dbReference type="ChEBI" id="CHEBI:37575"/>
        <dbReference type="ChEBI" id="CHEBI:57841"/>
        <dbReference type="ChEBI" id="CHEBI:62899"/>
        <dbReference type="EC" id="2.5.1.3"/>
    </reaction>
</comment>
<dbReference type="Proteomes" id="UP001438707">
    <property type="component" value="Unassembled WGS sequence"/>
</dbReference>
<comment type="catalytic activity">
    <reaction evidence="12">
        <text>4-methyl-5-(2-phosphooxyethyl)-thiazole + 4-amino-2-methyl-5-(diphosphooxymethyl)pyrimidine + H(+) = thiamine phosphate + diphosphate</text>
        <dbReference type="Rhea" id="RHEA:22328"/>
        <dbReference type="ChEBI" id="CHEBI:15378"/>
        <dbReference type="ChEBI" id="CHEBI:33019"/>
        <dbReference type="ChEBI" id="CHEBI:37575"/>
        <dbReference type="ChEBI" id="CHEBI:57841"/>
        <dbReference type="ChEBI" id="CHEBI:58296"/>
        <dbReference type="EC" id="2.5.1.3"/>
    </reaction>
</comment>
<evidence type="ECO:0000256" key="13">
    <source>
        <dbReference type="ARBA" id="ARBA00047851"/>
    </source>
</evidence>
<dbReference type="InterPro" id="IPR022998">
    <property type="entry name" value="ThiamineP_synth_TenI"/>
</dbReference>
<feature type="region of interest" description="Disordered" evidence="15">
    <location>
        <begin position="1042"/>
        <end position="1061"/>
    </location>
</feature>
<keyword evidence="9" id="KW-0460">Magnesium</keyword>
<dbReference type="Gene3D" id="1.20.910.10">
    <property type="entry name" value="Heme oxygenase-like"/>
    <property type="match status" value="1"/>
</dbReference>
<feature type="domain" description="Thiamine phosphate synthase/TenI" evidence="16">
    <location>
        <begin position="849"/>
        <end position="1030"/>
    </location>
</feature>
<dbReference type="AlphaFoldDB" id="A0AAW1RJQ9"/>
<evidence type="ECO:0000259" key="17">
    <source>
        <dbReference type="Pfam" id="PF03070"/>
    </source>
</evidence>
<evidence type="ECO:0000256" key="14">
    <source>
        <dbReference type="ARBA" id="ARBA00047883"/>
    </source>
</evidence>
<dbReference type="EMBL" id="JALJOS010000010">
    <property type="protein sequence ID" value="KAK9833928.1"/>
    <property type="molecule type" value="Genomic_DNA"/>
</dbReference>
<dbReference type="CDD" id="cd19368">
    <property type="entry name" value="TenA_C_AtTH2-like"/>
    <property type="match status" value="1"/>
</dbReference>
<dbReference type="SUPFAM" id="SSF53613">
    <property type="entry name" value="Ribokinase-like"/>
    <property type="match status" value="1"/>
</dbReference>
<dbReference type="SUPFAM" id="SSF56784">
    <property type="entry name" value="HAD-like"/>
    <property type="match status" value="1"/>
</dbReference>
<dbReference type="GO" id="GO:0009228">
    <property type="term" value="P:thiamine biosynthetic process"/>
    <property type="evidence" value="ECO:0007669"/>
    <property type="project" value="UniProtKB-KW"/>
</dbReference>
<dbReference type="GO" id="GO:0005524">
    <property type="term" value="F:ATP binding"/>
    <property type="evidence" value="ECO:0007669"/>
    <property type="project" value="UniProtKB-KW"/>
</dbReference>